<sequence>MPSCGLGADTSDACKEAALPVARHLRLFVQDMRSEQAIDRVIEGELGGLREGTFAALRCSTLTRGPSSLHTVIGNRGCFPKPAFGTWALPTALCIFQSSTETQMGLPPGASCSARVLSVVMLVCVLVRALPHIFSSAAQQLGELWSVG</sequence>
<name>A0A7J7SJ64_RHIFE</name>
<gene>
    <name evidence="1" type="ORF">mRhiFer1_009210</name>
</gene>
<dbReference type="AlphaFoldDB" id="A0A7J7SJ64"/>
<dbReference type="Proteomes" id="UP000585614">
    <property type="component" value="Unassembled WGS sequence"/>
</dbReference>
<dbReference type="EMBL" id="JACAGC010000022">
    <property type="protein sequence ID" value="KAF6288506.1"/>
    <property type="molecule type" value="Genomic_DNA"/>
</dbReference>
<comment type="caution">
    <text evidence="1">The sequence shown here is derived from an EMBL/GenBank/DDBJ whole genome shotgun (WGS) entry which is preliminary data.</text>
</comment>
<evidence type="ECO:0000313" key="1">
    <source>
        <dbReference type="EMBL" id="KAF6288506.1"/>
    </source>
</evidence>
<organism evidence="1 2">
    <name type="scientific">Rhinolophus ferrumequinum</name>
    <name type="common">Greater horseshoe bat</name>
    <dbReference type="NCBI Taxonomy" id="59479"/>
    <lineage>
        <taxon>Eukaryota</taxon>
        <taxon>Metazoa</taxon>
        <taxon>Chordata</taxon>
        <taxon>Craniata</taxon>
        <taxon>Vertebrata</taxon>
        <taxon>Euteleostomi</taxon>
        <taxon>Mammalia</taxon>
        <taxon>Eutheria</taxon>
        <taxon>Laurasiatheria</taxon>
        <taxon>Chiroptera</taxon>
        <taxon>Yinpterochiroptera</taxon>
        <taxon>Rhinolophoidea</taxon>
        <taxon>Rhinolophidae</taxon>
        <taxon>Rhinolophinae</taxon>
        <taxon>Rhinolophus</taxon>
    </lineage>
</organism>
<protein>
    <submittedName>
        <fullName evidence="1">Uncharacterized protein</fullName>
    </submittedName>
</protein>
<evidence type="ECO:0000313" key="2">
    <source>
        <dbReference type="Proteomes" id="UP000585614"/>
    </source>
</evidence>
<proteinExistence type="predicted"/>
<accession>A0A7J7SJ64</accession>
<reference evidence="1 2" key="1">
    <citation type="journal article" date="2020" name="Nature">
        <title>Six reference-quality genomes reveal evolution of bat adaptations.</title>
        <authorList>
            <person name="Jebb D."/>
            <person name="Huang Z."/>
            <person name="Pippel M."/>
            <person name="Hughes G.M."/>
            <person name="Lavrichenko K."/>
            <person name="Devanna P."/>
            <person name="Winkler S."/>
            <person name="Jermiin L.S."/>
            <person name="Skirmuntt E.C."/>
            <person name="Katzourakis A."/>
            <person name="Burkitt-Gray L."/>
            <person name="Ray D.A."/>
            <person name="Sullivan K.A.M."/>
            <person name="Roscito J.G."/>
            <person name="Kirilenko B.M."/>
            <person name="Davalos L.M."/>
            <person name="Corthals A.P."/>
            <person name="Power M.L."/>
            <person name="Jones G."/>
            <person name="Ransome R.D."/>
            <person name="Dechmann D.K.N."/>
            <person name="Locatelli A.G."/>
            <person name="Puechmaille S.J."/>
            <person name="Fedrigo O."/>
            <person name="Jarvis E.D."/>
            <person name="Hiller M."/>
            <person name="Vernes S.C."/>
            <person name="Myers E.W."/>
            <person name="Teeling E.C."/>
        </authorList>
    </citation>
    <scope>NUCLEOTIDE SEQUENCE [LARGE SCALE GENOMIC DNA]</scope>
    <source>
        <strain evidence="1">MRhiFer1</strain>
        <tissue evidence="1">Lung</tissue>
    </source>
</reference>